<feature type="compositionally biased region" description="Basic and acidic residues" evidence="1">
    <location>
        <begin position="116"/>
        <end position="132"/>
    </location>
</feature>
<evidence type="ECO:0000256" key="1">
    <source>
        <dbReference type="SAM" id="MobiDB-lite"/>
    </source>
</evidence>
<sequence>MVATPASPGEAAPPADVHRSPTLKSLRTSGRTIIVGIVPPLLDGGSGDNKLATPQGSPRLSPAMIEISTAGTPLELEEEPEEEMCIDDLKSKLHSKMTDALSLGQLEQVIADAIGKPDDKADKPEAKPDEGAAAKSTTDLEAEIGRLKAEVESLKKAEPPKAPEKTEPSAPKAKPAEKAGAGSSAALEAEIAKLKGKVESLEKDNEQLRKENTVLRESAAGGSALHAVRAVLKEAQTPDSKADSKVAAL</sequence>
<dbReference type="AlphaFoldDB" id="A0A7S1W2X9"/>
<name>A0A7S1W2X9_ALECA</name>
<protein>
    <submittedName>
        <fullName evidence="2">Uncharacterized protein</fullName>
    </submittedName>
</protein>
<proteinExistence type="predicted"/>
<dbReference type="EMBL" id="HBGE01048713">
    <property type="protein sequence ID" value="CAD9146074.1"/>
    <property type="molecule type" value="Transcribed_RNA"/>
</dbReference>
<feature type="region of interest" description="Disordered" evidence="1">
    <location>
        <begin position="116"/>
        <end position="185"/>
    </location>
</feature>
<feature type="compositionally biased region" description="Low complexity" evidence="1">
    <location>
        <begin position="168"/>
        <end position="185"/>
    </location>
</feature>
<organism evidence="2">
    <name type="scientific">Alexandrium catenella</name>
    <name type="common">Red tide dinoflagellate</name>
    <name type="synonym">Gonyaulax catenella</name>
    <dbReference type="NCBI Taxonomy" id="2925"/>
    <lineage>
        <taxon>Eukaryota</taxon>
        <taxon>Sar</taxon>
        <taxon>Alveolata</taxon>
        <taxon>Dinophyceae</taxon>
        <taxon>Gonyaulacales</taxon>
        <taxon>Pyrocystaceae</taxon>
        <taxon>Alexandrium</taxon>
    </lineage>
</organism>
<dbReference type="Gene3D" id="1.20.5.1700">
    <property type="match status" value="1"/>
</dbReference>
<feature type="region of interest" description="Disordered" evidence="1">
    <location>
        <begin position="1"/>
        <end position="24"/>
    </location>
</feature>
<gene>
    <name evidence="2" type="ORF">ACAT0790_LOCUS29397</name>
</gene>
<feature type="compositionally biased region" description="Basic and acidic residues" evidence="1">
    <location>
        <begin position="143"/>
        <end position="167"/>
    </location>
</feature>
<feature type="region of interest" description="Disordered" evidence="1">
    <location>
        <begin position="39"/>
        <end position="61"/>
    </location>
</feature>
<accession>A0A7S1W2X9</accession>
<evidence type="ECO:0000313" key="2">
    <source>
        <dbReference type="EMBL" id="CAD9146074.1"/>
    </source>
</evidence>
<reference evidence="2" key="1">
    <citation type="submission" date="2021-01" db="EMBL/GenBank/DDBJ databases">
        <authorList>
            <person name="Corre E."/>
            <person name="Pelletier E."/>
            <person name="Niang G."/>
            <person name="Scheremetjew M."/>
            <person name="Finn R."/>
            <person name="Kale V."/>
            <person name="Holt S."/>
            <person name="Cochrane G."/>
            <person name="Meng A."/>
            <person name="Brown T."/>
            <person name="Cohen L."/>
        </authorList>
    </citation>
    <scope>NUCLEOTIDE SEQUENCE</scope>
    <source>
        <strain evidence="2">OF101</strain>
    </source>
</reference>